<gene>
    <name evidence="2" type="ORF">RhiXN_08579</name>
    <name evidence="1" type="ORF">RHS04_06761</name>
</gene>
<accession>A0A8H7H4D4</accession>
<evidence type="ECO:0000313" key="1">
    <source>
        <dbReference type="EMBL" id="KAF8675142.1"/>
    </source>
</evidence>
<dbReference type="EMBL" id="CP059667">
    <property type="protein sequence ID" value="QRW23543.1"/>
    <property type="molecule type" value="Genomic_DNA"/>
</dbReference>
<name>A0A8H7H4D4_9AGAM</name>
<evidence type="ECO:0000313" key="2">
    <source>
        <dbReference type="EMBL" id="QRW23543.1"/>
    </source>
</evidence>
<dbReference type="RefSeq" id="XP_043183780.1">
    <property type="nucleotide sequence ID" value="XM_043328395.1"/>
</dbReference>
<organism evidence="1 3">
    <name type="scientific">Rhizoctonia solani</name>
    <dbReference type="NCBI Taxonomy" id="456999"/>
    <lineage>
        <taxon>Eukaryota</taxon>
        <taxon>Fungi</taxon>
        <taxon>Dikarya</taxon>
        <taxon>Basidiomycota</taxon>
        <taxon>Agaricomycotina</taxon>
        <taxon>Agaricomycetes</taxon>
        <taxon>Cantharellales</taxon>
        <taxon>Ceratobasidiaceae</taxon>
        <taxon>Rhizoctonia</taxon>
    </lineage>
</organism>
<dbReference type="Proteomes" id="UP000650582">
    <property type="component" value="Unassembled WGS sequence"/>
</dbReference>
<reference evidence="1" key="2">
    <citation type="submission" date="2020-09" db="EMBL/GenBank/DDBJ databases">
        <title>Comparative genome analyses of four rice-infecting Rhizoctonia solani isolates reveal extensive enrichment of homogalacturonan modification genes.</title>
        <authorList>
            <person name="Lee D.-Y."/>
            <person name="Jeon J."/>
            <person name="Kim K.-T."/>
            <person name="Cheong K."/>
            <person name="Song H."/>
            <person name="Choi G."/>
            <person name="Ko J."/>
            <person name="Opiyo S.O."/>
            <person name="Zuo S."/>
            <person name="Madhav S."/>
            <person name="Lee Y.-H."/>
            <person name="Wang G.-L."/>
        </authorList>
    </citation>
    <scope>NUCLEOTIDE SEQUENCE</scope>
    <source>
        <strain evidence="1">AG1-IA YN-7</strain>
    </source>
</reference>
<proteinExistence type="predicted"/>
<dbReference type="Proteomes" id="UP000650533">
    <property type="component" value="Chromosome 10"/>
</dbReference>
<sequence length="84" mass="9517">MAPRYVFSLPDIKTYSEQLYECADRCQFNLTSKHVTKKENGRDVHEYYFIINGTSYTQYKGVSTSKLKDAKNEAAGLIIGSGIL</sequence>
<protein>
    <submittedName>
        <fullName evidence="1">Uncharacterized protein</fullName>
    </submittedName>
</protein>
<dbReference type="GeneID" id="67030858"/>
<dbReference type="KEGG" id="rsx:RhiXN_08579"/>
<reference evidence="2" key="1">
    <citation type="submission" date="2020-05" db="EMBL/GenBank/DDBJ databases">
        <title>Evolutionary and genomic comparisons of hybrid uninucleate and nonhybrid Rhizoctonia fungi.</title>
        <authorList>
            <person name="Li C."/>
            <person name="Chen X."/>
        </authorList>
    </citation>
    <scope>NUCLEOTIDE SEQUENCE</scope>
    <source>
        <strain evidence="2">AG-1 IA</strain>
    </source>
</reference>
<evidence type="ECO:0000313" key="3">
    <source>
        <dbReference type="Proteomes" id="UP000650582"/>
    </source>
</evidence>
<dbReference type="AlphaFoldDB" id="A0A8H7H4D4"/>
<dbReference type="EMBL" id="JACYCC010000128">
    <property type="protein sequence ID" value="KAF8675142.1"/>
    <property type="molecule type" value="Genomic_DNA"/>
</dbReference>